<proteinExistence type="predicted"/>
<accession>A0ABQ8KUA2</accession>
<dbReference type="RefSeq" id="XP_047782945.1">
    <property type="nucleotide sequence ID" value="XM_047928849.1"/>
</dbReference>
<name>A0ABQ8KUA2_9APHY</name>
<dbReference type="GeneID" id="72009581"/>
<comment type="caution">
    <text evidence="1">The sequence shown here is derived from an EMBL/GenBank/DDBJ whole genome shotgun (WGS) entry which is preliminary data.</text>
</comment>
<dbReference type="EMBL" id="JADCUA010000003">
    <property type="protein sequence ID" value="KAH9841646.1"/>
    <property type="molecule type" value="Genomic_DNA"/>
</dbReference>
<sequence>MVAFMWPSCQWCPKIARRLARNITVQAVVALLPRSIEGGHPWLTERMKARPIAYGSQDAARAQISACFKSIIPFHKFGIQGGNSPGGWGVTGLGARHSYQGFLHLSNGFLFRAFSSSPNH</sequence>
<reference evidence="1 2" key="1">
    <citation type="journal article" date="2021" name="Environ. Microbiol.">
        <title>Gene family expansions and transcriptome signatures uncover fungal adaptations to wood decay.</title>
        <authorList>
            <person name="Hage H."/>
            <person name="Miyauchi S."/>
            <person name="Viragh M."/>
            <person name="Drula E."/>
            <person name="Min B."/>
            <person name="Chaduli D."/>
            <person name="Navarro D."/>
            <person name="Favel A."/>
            <person name="Norest M."/>
            <person name="Lesage-Meessen L."/>
            <person name="Balint B."/>
            <person name="Merenyi Z."/>
            <person name="de Eugenio L."/>
            <person name="Morin E."/>
            <person name="Martinez A.T."/>
            <person name="Baldrian P."/>
            <person name="Stursova M."/>
            <person name="Martinez M.J."/>
            <person name="Novotny C."/>
            <person name="Magnuson J.K."/>
            <person name="Spatafora J.W."/>
            <person name="Maurice S."/>
            <person name="Pangilinan J."/>
            <person name="Andreopoulos W."/>
            <person name="LaButti K."/>
            <person name="Hundley H."/>
            <person name="Na H."/>
            <person name="Kuo A."/>
            <person name="Barry K."/>
            <person name="Lipzen A."/>
            <person name="Henrissat B."/>
            <person name="Riley R."/>
            <person name="Ahrendt S."/>
            <person name="Nagy L.G."/>
            <person name="Grigoriev I.V."/>
            <person name="Martin F."/>
            <person name="Rosso M.N."/>
        </authorList>
    </citation>
    <scope>NUCLEOTIDE SEQUENCE [LARGE SCALE GENOMIC DNA]</scope>
    <source>
        <strain evidence="1 2">CIRM-BRFM 1785</strain>
    </source>
</reference>
<protein>
    <submittedName>
        <fullName evidence="1">Uncharacterized protein</fullName>
    </submittedName>
</protein>
<gene>
    <name evidence="1" type="ORF">C8Q71DRAFT_904392</name>
</gene>
<evidence type="ECO:0000313" key="1">
    <source>
        <dbReference type="EMBL" id="KAH9841646.1"/>
    </source>
</evidence>
<organism evidence="1 2">
    <name type="scientific">Rhodofomes roseus</name>
    <dbReference type="NCBI Taxonomy" id="34475"/>
    <lineage>
        <taxon>Eukaryota</taxon>
        <taxon>Fungi</taxon>
        <taxon>Dikarya</taxon>
        <taxon>Basidiomycota</taxon>
        <taxon>Agaricomycotina</taxon>
        <taxon>Agaricomycetes</taxon>
        <taxon>Polyporales</taxon>
        <taxon>Rhodofomes</taxon>
    </lineage>
</organism>
<keyword evidence="2" id="KW-1185">Reference proteome</keyword>
<evidence type="ECO:0000313" key="2">
    <source>
        <dbReference type="Proteomes" id="UP000814176"/>
    </source>
</evidence>
<dbReference type="Proteomes" id="UP000814176">
    <property type="component" value="Unassembled WGS sequence"/>
</dbReference>